<dbReference type="GO" id="GO:0031201">
    <property type="term" value="C:SNARE complex"/>
    <property type="evidence" value="ECO:0007669"/>
    <property type="project" value="TreeGrafter"/>
</dbReference>
<keyword evidence="2" id="KW-0812">Transmembrane</keyword>
<dbReference type="GO" id="GO:0006906">
    <property type="term" value="P:vesicle fusion"/>
    <property type="evidence" value="ECO:0007669"/>
    <property type="project" value="TreeGrafter"/>
</dbReference>
<dbReference type="SMART" id="SM00397">
    <property type="entry name" value="t_SNARE"/>
    <property type="match status" value="1"/>
</dbReference>
<dbReference type="Proteomes" id="UP001162131">
    <property type="component" value="Unassembled WGS sequence"/>
</dbReference>
<evidence type="ECO:0000313" key="5">
    <source>
        <dbReference type="Proteomes" id="UP001162131"/>
    </source>
</evidence>
<evidence type="ECO:0000313" key="4">
    <source>
        <dbReference type="EMBL" id="CAG9333951.1"/>
    </source>
</evidence>
<dbReference type="InterPro" id="IPR010989">
    <property type="entry name" value="SNARE"/>
</dbReference>
<keyword evidence="2" id="KW-1133">Transmembrane helix</keyword>
<keyword evidence="2" id="KW-0472">Membrane</keyword>
<dbReference type="PROSITE" id="PS50192">
    <property type="entry name" value="T_SNARE"/>
    <property type="match status" value="1"/>
</dbReference>
<proteinExistence type="inferred from homology"/>
<accession>A0AAU9K343</accession>
<reference evidence="4" key="1">
    <citation type="submission" date="2021-09" db="EMBL/GenBank/DDBJ databases">
        <authorList>
            <consortium name="AG Swart"/>
            <person name="Singh M."/>
            <person name="Singh A."/>
            <person name="Seah K."/>
            <person name="Emmerich C."/>
        </authorList>
    </citation>
    <scope>NUCLEOTIDE SEQUENCE</scope>
    <source>
        <strain evidence="4">ATCC30299</strain>
    </source>
</reference>
<evidence type="ECO:0000256" key="2">
    <source>
        <dbReference type="SAM" id="Phobius"/>
    </source>
</evidence>
<dbReference type="GO" id="GO:0006886">
    <property type="term" value="P:intracellular protein transport"/>
    <property type="evidence" value="ECO:0007669"/>
    <property type="project" value="TreeGrafter"/>
</dbReference>
<keyword evidence="5" id="KW-1185">Reference proteome</keyword>
<dbReference type="SUPFAM" id="SSF47661">
    <property type="entry name" value="t-snare proteins"/>
    <property type="match status" value="1"/>
</dbReference>
<dbReference type="EMBL" id="CAJZBQ010000057">
    <property type="protein sequence ID" value="CAG9333951.1"/>
    <property type="molecule type" value="Genomic_DNA"/>
</dbReference>
<protein>
    <recommendedName>
        <fullName evidence="3">t-SNARE coiled-coil homology domain-containing protein</fullName>
    </recommendedName>
</protein>
<dbReference type="PANTHER" id="PTHR19957">
    <property type="entry name" value="SYNTAXIN"/>
    <property type="match status" value="1"/>
</dbReference>
<evidence type="ECO:0000259" key="3">
    <source>
        <dbReference type="PROSITE" id="PS50192"/>
    </source>
</evidence>
<feature type="transmembrane region" description="Helical" evidence="2">
    <location>
        <begin position="189"/>
        <end position="208"/>
    </location>
</feature>
<comment type="similarity">
    <text evidence="1">Belongs to the syntaxin family.</text>
</comment>
<dbReference type="InterPro" id="IPR045242">
    <property type="entry name" value="Syntaxin"/>
</dbReference>
<organism evidence="4 5">
    <name type="scientific">Blepharisma stoltei</name>
    <dbReference type="NCBI Taxonomy" id="1481888"/>
    <lineage>
        <taxon>Eukaryota</taxon>
        <taxon>Sar</taxon>
        <taxon>Alveolata</taxon>
        <taxon>Ciliophora</taxon>
        <taxon>Postciliodesmatophora</taxon>
        <taxon>Heterotrichea</taxon>
        <taxon>Heterotrichida</taxon>
        <taxon>Blepharismidae</taxon>
        <taxon>Blepharisma</taxon>
    </lineage>
</organism>
<dbReference type="InterPro" id="IPR000727">
    <property type="entry name" value="T_SNARE_dom"/>
</dbReference>
<sequence>MSFGAQNGIKKPLLDTQIKYKGEETRENIEKLKNYVARYESTQSMDEIDKECEIIEKTLKDLEKFPVKNPADRAEKERLFKGYSMEFESILQSFQAENFNQKQTQVQKIDTFTEELRKEQRLHAQVIENRMKEARDIMKGFSEIVSEQGIMLDTIETDVGNAEKYTGKGVDELYKTDAKQRRKKNCCKVLLVMTALAVAILVIVVCIMKL</sequence>
<evidence type="ECO:0000256" key="1">
    <source>
        <dbReference type="ARBA" id="ARBA00009063"/>
    </source>
</evidence>
<dbReference type="Gene3D" id="1.20.5.110">
    <property type="match status" value="1"/>
</dbReference>
<comment type="caution">
    <text evidence="4">The sequence shown here is derived from an EMBL/GenBank/DDBJ whole genome shotgun (WGS) entry which is preliminary data.</text>
</comment>
<gene>
    <name evidence="4" type="ORF">BSTOLATCC_MIC59760</name>
</gene>
<dbReference type="AlphaFoldDB" id="A0AAU9K343"/>
<dbReference type="GO" id="GO:0005484">
    <property type="term" value="F:SNAP receptor activity"/>
    <property type="evidence" value="ECO:0007669"/>
    <property type="project" value="TreeGrafter"/>
</dbReference>
<name>A0AAU9K343_9CILI</name>
<dbReference type="GO" id="GO:0012505">
    <property type="term" value="C:endomembrane system"/>
    <property type="evidence" value="ECO:0007669"/>
    <property type="project" value="TreeGrafter"/>
</dbReference>
<feature type="domain" description="T-SNARE coiled-coil homology" evidence="3">
    <location>
        <begin position="114"/>
        <end position="176"/>
    </location>
</feature>
<dbReference type="GO" id="GO:0000149">
    <property type="term" value="F:SNARE binding"/>
    <property type="evidence" value="ECO:0007669"/>
    <property type="project" value="TreeGrafter"/>
</dbReference>
<dbReference type="GO" id="GO:0048278">
    <property type="term" value="P:vesicle docking"/>
    <property type="evidence" value="ECO:0007669"/>
    <property type="project" value="TreeGrafter"/>
</dbReference>